<organism evidence="1 2">
    <name type="scientific">Arthrobacter woluwensis</name>
    <dbReference type="NCBI Taxonomy" id="156980"/>
    <lineage>
        <taxon>Bacteria</taxon>
        <taxon>Bacillati</taxon>
        <taxon>Actinomycetota</taxon>
        <taxon>Actinomycetes</taxon>
        <taxon>Micrococcales</taxon>
        <taxon>Micrococcaceae</taxon>
        <taxon>Arthrobacter</taxon>
    </lineage>
</organism>
<dbReference type="STRING" id="156980.SAMN04489745_3380"/>
<dbReference type="SUPFAM" id="SSF52980">
    <property type="entry name" value="Restriction endonuclease-like"/>
    <property type="match status" value="1"/>
</dbReference>
<dbReference type="Gene3D" id="3.40.960.10">
    <property type="entry name" value="VSR Endonuclease"/>
    <property type="match status" value="1"/>
</dbReference>
<accession>A0A1H4W0L0</accession>
<gene>
    <name evidence="1" type="ORF">SAMN04489745_3380</name>
</gene>
<dbReference type="InterPro" id="IPR011335">
    <property type="entry name" value="Restrct_endonuc-II-like"/>
</dbReference>
<proteinExistence type="predicted"/>
<protein>
    <recommendedName>
        <fullName evidence="3">DUF559 domain-containing protein</fullName>
    </recommendedName>
</protein>
<keyword evidence="2" id="KW-1185">Reference proteome</keyword>
<reference evidence="1 2" key="1">
    <citation type="submission" date="2016-10" db="EMBL/GenBank/DDBJ databases">
        <authorList>
            <person name="de Groot N.N."/>
        </authorList>
    </citation>
    <scope>NUCLEOTIDE SEQUENCE [LARGE SCALE GENOMIC DNA]</scope>
    <source>
        <strain evidence="1 2">DSM 10495</strain>
    </source>
</reference>
<evidence type="ECO:0008006" key="3">
    <source>
        <dbReference type="Google" id="ProtNLM"/>
    </source>
</evidence>
<evidence type="ECO:0000313" key="1">
    <source>
        <dbReference type="EMBL" id="SEC86912.1"/>
    </source>
</evidence>
<dbReference type="Proteomes" id="UP000182652">
    <property type="component" value="Unassembled WGS sequence"/>
</dbReference>
<name>A0A1H4W0L0_9MICC</name>
<dbReference type="EMBL" id="FNSN01000004">
    <property type="protein sequence ID" value="SEC86912.1"/>
    <property type="molecule type" value="Genomic_DNA"/>
</dbReference>
<sequence length="320" mass="35330">MTIKRPAPTSEPMRPFRTGSAEGAGFSTRVLHRLGAQQLGKGVWSWSLADINGVPDGLSGTALARWIAPFLETNYGVAASLWTAARLWELPVWDRGDRRMHVIRPDSAADLTRPFVEAHRARLLPGEVCWFGGVPVTTPARTWLDLAAVVTLDELVVVGDACVRIPRSEFEPRKGTHATPGELRAVVRGHRGKRGISSARTALELVRVGADSPQETLLRLAFERAGFPEPLLNPRVAVPGTGEEFQPDLAFPEHRIGVEYDGEHHSAAAQVGRDIRRAEKYARAGWLEVRLSKEHTVDDHRLAIRKVRDALISRGWRKAA</sequence>
<dbReference type="AlphaFoldDB" id="A0A1H4W0L0"/>
<evidence type="ECO:0000313" key="2">
    <source>
        <dbReference type="Proteomes" id="UP000182652"/>
    </source>
</evidence>